<evidence type="ECO:0000256" key="5">
    <source>
        <dbReference type="ARBA" id="ARBA00022692"/>
    </source>
</evidence>
<proteinExistence type="inferred from homology"/>
<gene>
    <name evidence="10" type="ORF">AVDCRST_MAG59-3520</name>
</gene>
<evidence type="ECO:0000256" key="3">
    <source>
        <dbReference type="ARBA" id="ARBA00022448"/>
    </source>
</evidence>
<feature type="transmembrane region" description="Helical" evidence="8">
    <location>
        <begin position="253"/>
        <end position="273"/>
    </location>
</feature>
<dbReference type="AlphaFoldDB" id="A0A6J4VBB4"/>
<feature type="transmembrane region" description="Helical" evidence="8">
    <location>
        <begin position="86"/>
        <end position="105"/>
    </location>
</feature>
<feature type="transmembrane region" description="Helical" evidence="8">
    <location>
        <begin position="194"/>
        <end position="219"/>
    </location>
</feature>
<feature type="transmembrane region" description="Helical" evidence="8">
    <location>
        <begin position="117"/>
        <end position="138"/>
    </location>
</feature>
<feature type="transmembrane region" description="Helical" evidence="8">
    <location>
        <begin position="150"/>
        <end position="173"/>
    </location>
</feature>
<evidence type="ECO:0000256" key="1">
    <source>
        <dbReference type="ARBA" id="ARBA00004651"/>
    </source>
</evidence>
<protein>
    <recommendedName>
        <fullName evidence="2">sn-glycerol-3-phosphate transport system permease protein UgpE</fullName>
    </recommendedName>
</protein>
<evidence type="ECO:0000313" key="10">
    <source>
        <dbReference type="EMBL" id="CAA9570731.1"/>
    </source>
</evidence>
<dbReference type="InterPro" id="IPR000515">
    <property type="entry name" value="MetI-like"/>
</dbReference>
<organism evidence="10">
    <name type="scientific">uncultured Thermomicrobiales bacterium</name>
    <dbReference type="NCBI Taxonomy" id="1645740"/>
    <lineage>
        <taxon>Bacteria</taxon>
        <taxon>Pseudomonadati</taxon>
        <taxon>Thermomicrobiota</taxon>
        <taxon>Thermomicrobia</taxon>
        <taxon>Thermomicrobiales</taxon>
        <taxon>environmental samples</taxon>
    </lineage>
</organism>
<dbReference type="EMBL" id="CADCWF010000251">
    <property type="protein sequence ID" value="CAA9570731.1"/>
    <property type="molecule type" value="Genomic_DNA"/>
</dbReference>
<evidence type="ECO:0000259" key="9">
    <source>
        <dbReference type="PROSITE" id="PS50928"/>
    </source>
</evidence>
<keyword evidence="3 8" id="KW-0813">Transport</keyword>
<dbReference type="CDD" id="cd06261">
    <property type="entry name" value="TM_PBP2"/>
    <property type="match status" value="1"/>
</dbReference>
<evidence type="ECO:0000256" key="8">
    <source>
        <dbReference type="RuleBase" id="RU363032"/>
    </source>
</evidence>
<dbReference type="InterPro" id="IPR035906">
    <property type="entry name" value="MetI-like_sf"/>
</dbReference>
<evidence type="ECO:0000256" key="7">
    <source>
        <dbReference type="ARBA" id="ARBA00023136"/>
    </source>
</evidence>
<keyword evidence="5 8" id="KW-0812">Transmembrane</keyword>
<dbReference type="GO" id="GO:0005886">
    <property type="term" value="C:plasma membrane"/>
    <property type="evidence" value="ECO:0007669"/>
    <property type="project" value="UniProtKB-SubCell"/>
</dbReference>
<dbReference type="GO" id="GO:0055085">
    <property type="term" value="P:transmembrane transport"/>
    <property type="evidence" value="ECO:0007669"/>
    <property type="project" value="InterPro"/>
</dbReference>
<keyword evidence="7 8" id="KW-0472">Membrane</keyword>
<dbReference type="PANTHER" id="PTHR43744:SF8">
    <property type="entry name" value="SN-GLYCEROL-3-PHOSPHATE TRANSPORT SYSTEM PERMEASE PROTEIN UGPE"/>
    <property type="match status" value="1"/>
</dbReference>
<evidence type="ECO:0000256" key="4">
    <source>
        <dbReference type="ARBA" id="ARBA00022475"/>
    </source>
</evidence>
<dbReference type="Gene3D" id="1.10.3720.10">
    <property type="entry name" value="MetI-like"/>
    <property type="match status" value="1"/>
</dbReference>
<comment type="similarity">
    <text evidence="8">Belongs to the binding-protein-dependent transport system permease family.</text>
</comment>
<dbReference type="PANTHER" id="PTHR43744">
    <property type="entry name" value="ABC TRANSPORTER PERMEASE PROTEIN MG189-RELATED-RELATED"/>
    <property type="match status" value="1"/>
</dbReference>
<keyword evidence="6 8" id="KW-1133">Transmembrane helix</keyword>
<comment type="subcellular location">
    <subcellularLocation>
        <location evidence="1 8">Cell membrane</location>
        <topology evidence="1 8">Multi-pass membrane protein</topology>
    </subcellularLocation>
</comment>
<evidence type="ECO:0000256" key="2">
    <source>
        <dbReference type="ARBA" id="ARBA00020515"/>
    </source>
</evidence>
<dbReference type="SUPFAM" id="SSF161098">
    <property type="entry name" value="MetI-like"/>
    <property type="match status" value="1"/>
</dbReference>
<feature type="transmembrane region" description="Helical" evidence="8">
    <location>
        <begin position="22"/>
        <end position="44"/>
    </location>
</feature>
<dbReference type="PROSITE" id="PS50928">
    <property type="entry name" value="ABC_TM1"/>
    <property type="match status" value="1"/>
</dbReference>
<name>A0A6J4VBB4_9BACT</name>
<dbReference type="Pfam" id="PF00528">
    <property type="entry name" value="BPD_transp_1"/>
    <property type="match status" value="1"/>
</dbReference>
<evidence type="ECO:0000256" key="6">
    <source>
        <dbReference type="ARBA" id="ARBA00022989"/>
    </source>
</evidence>
<sequence>MTSPAIVAPSGVRRGRLGVGSWLVYVPLTILLVFAVAPLVLAWFTAFKSGDQIIQSPFLPPIPPTLDNLIEAWTVGRFGVYFKNSLIISVVDVVGMVVVASLAGYAFGRLRFPGQKILLYALLIGLTIPVAAIIIPLYVTMRDFRLLDSLASVIVADIALAAPIFVFIMRAFFKDLPRELDDAARVDGASEFQIFWQIMLPLARPGLVTVALLEFLWSWNDLLLPLVFLVTDDLRTLPVGILFFQGRFAIDHGLMTAGVLILSLPVTVLFLVFQRDFVKGLASGALKG</sequence>
<accession>A0A6J4VBB4</accession>
<feature type="domain" description="ABC transmembrane type-1" evidence="9">
    <location>
        <begin position="82"/>
        <end position="273"/>
    </location>
</feature>
<keyword evidence="4" id="KW-1003">Cell membrane</keyword>
<reference evidence="10" key="1">
    <citation type="submission" date="2020-02" db="EMBL/GenBank/DDBJ databases">
        <authorList>
            <person name="Meier V. D."/>
        </authorList>
    </citation>
    <scope>NUCLEOTIDE SEQUENCE</scope>
    <source>
        <strain evidence="10">AVDCRST_MAG59</strain>
    </source>
</reference>